<protein>
    <recommendedName>
        <fullName evidence="3">GAF domain-containing protein</fullName>
    </recommendedName>
</protein>
<feature type="transmembrane region" description="Helical" evidence="2">
    <location>
        <begin position="26"/>
        <end position="46"/>
    </location>
</feature>
<feature type="transmembrane region" description="Helical" evidence="2">
    <location>
        <begin position="164"/>
        <end position="188"/>
    </location>
</feature>
<dbReference type="Pfam" id="PF13185">
    <property type="entry name" value="GAF_2"/>
    <property type="match status" value="1"/>
</dbReference>
<evidence type="ECO:0000313" key="5">
    <source>
        <dbReference type="Proteomes" id="UP000298616"/>
    </source>
</evidence>
<keyword evidence="1" id="KW-0175">Coiled coil</keyword>
<feature type="transmembrane region" description="Helical" evidence="2">
    <location>
        <begin position="76"/>
        <end position="97"/>
    </location>
</feature>
<evidence type="ECO:0000256" key="1">
    <source>
        <dbReference type="SAM" id="Coils"/>
    </source>
</evidence>
<proteinExistence type="predicted"/>
<dbReference type="Gene3D" id="3.30.450.40">
    <property type="match status" value="2"/>
</dbReference>
<dbReference type="SMART" id="SM00065">
    <property type="entry name" value="GAF"/>
    <property type="match status" value="1"/>
</dbReference>
<dbReference type="InterPro" id="IPR003018">
    <property type="entry name" value="GAF"/>
</dbReference>
<feature type="coiled-coil region" evidence="1">
    <location>
        <begin position="398"/>
        <end position="453"/>
    </location>
</feature>
<feature type="transmembrane region" description="Helical" evidence="2">
    <location>
        <begin position="109"/>
        <end position="125"/>
    </location>
</feature>
<gene>
    <name evidence="4" type="ORF">DCC35_06535</name>
</gene>
<evidence type="ECO:0000313" key="4">
    <source>
        <dbReference type="EMBL" id="QCK14419.1"/>
    </source>
</evidence>
<evidence type="ECO:0000256" key="2">
    <source>
        <dbReference type="SAM" id="Phobius"/>
    </source>
</evidence>
<reference evidence="4 5" key="1">
    <citation type="submission" date="2018-04" db="EMBL/GenBank/DDBJ databases">
        <title>Complete genome uncultured novel isolate.</title>
        <authorList>
            <person name="Merlino G."/>
        </authorList>
    </citation>
    <scope>NUCLEOTIDE SEQUENCE [LARGE SCALE GENOMIC DNA]</scope>
    <source>
        <strain evidence="5">R1DC9</strain>
    </source>
</reference>
<feature type="domain" description="GAF" evidence="3">
    <location>
        <begin position="253"/>
        <end position="399"/>
    </location>
</feature>
<dbReference type="InterPro" id="IPR029016">
    <property type="entry name" value="GAF-like_dom_sf"/>
</dbReference>
<accession>A0A4D7JDQ8</accession>
<feature type="coiled-coil region" evidence="1">
    <location>
        <begin position="196"/>
        <end position="230"/>
    </location>
</feature>
<keyword evidence="2" id="KW-0472">Membrane</keyword>
<dbReference type="AlphaFoldDB" id="A0A4D7JDQ8"/>
<keyword evidence="2" id="KW-0812">Transmembrane</keyword>
<dbReference type="RefSeq" id="WP_137090010.1">
    <property type="nucleotide sequence ID" value="NZ_CP028923.1"/>
</dbReference>
<dbReference type="Proteomes" id="UP000298616">
    <property type="component" value="Chromosome"/>
</dbReference>
<feature type="transmembrane region" description="Helical" evidence="2">
    <location>
        <begin position="52"/>
        <end position="69"/>
    </location>
</feature>
<dbReference type="EMBL" id="CP028923">
    <property type="protein sequence ID" value="QCK14419.1"/>
    <property type="molecule type" value="Genomic_DNA"/>
</dbReference>
<dbReference type="OrthoDB" id="1109395at2"/>
<evidence type="ECO:0000259" key="3">
    <source>
        <dbReference type="SMART" id="SM00065"/>
    </source>
</evidence>
<name>A0A4D7JDQ8_9BACT</name>
<dbReference type="SUPFAM" id="SSF55781">
    <property type="entry name" value="GAF domain-like"/>
    <property type="match status" value="2"/>
</dbReference>
<keyword evidence="5" id="KW-1185">Reference proteome</keyword>
<sequence>MNFFNTLFNLGVSEDMDNSLKYKVKLTNIVAVTLLALIIVYTIISAIIYTPLLPYCVVGLFGYASVLVFNKIGFQYLSRFFVSILPTIVVALLHAVIVRAGEQVNIEVYLFNFAALVLPWAVFSLKEYKSIILTFGFNLLIFFSIDEINSFIEPEETTDVFNTGWVQLSVVLGAISFSSFIVIFLQYLNSQYGEEMRLLLKKYDEESKLAKEKEEETTKYLKELERSQEEEKKRNWATQGLAEIGSLLRKSDDLQELCDEIISFTVNYLKANQGALFLVDDKDEDAVLELKATYAYSRKKFEEKIIRPGQGLVGQVFLEKSSLLLKEIPEDYVRITSGLGDATPGSLIIVPMIVNEEVHGIFEIASFKDFEDYEISFLENIGENIATSLNSIQVNLKTKRLLEESQEYTEQLQASEEEMRQNLEEMQAIQENQTRLQNEVAEKQAQLSEKIEKIDNFNFVLDSLRTTAEVSNGDPDGLKLILEEIAKVMKVSMASFWSYSPSASNIICENNYELFADEHQSGEKWSRGEVPNFFKGLDADKVIMAGDISNHENTFELKEKYLSGTEVVSMMSVPVYIGGKNSGILKVDHEDNYRVWSQEELTFMKSAADLITILYQNSGEIS</sequence>
<dbReference type="KEGG" id="fpf:DCC35_06535"/>
<keyword evidence="2" id="KW-1133">Transmembrane helix</keyword>
<dbReference type="Pfam" id="PF01590">
    <property type="entry name" value="GAF"/>
    <property type="match status" value="1"/>
</dbReference>
<organism evidence="4 5">
    <name type="scientific">Mangrovivirga cuniculi</name>
    <dbReference type="NCBI Taxonomy" id="2715131"/>
    <lineage>
        <taxon>Bacteria</taxon>
        <taxon>Pseudomonadati</taxon>
        <taxon>Bacteroidota</taxon>
        <taxon>Cytophagia</taxon>
        <taxon>Cytophagales</taxon>
        <taxon>Mangrovivirgaceae</taxon>
        <taxon>Mangrovivirga</taxon>
    </lineage>
</organism>